<feature type="domain" description="RWD" evidence="7">
    <location>
        <begin position="7"/>
        <end position="100"/>
    </location>
</feature>
<keyword evidence="9" id="KW-1185">Reference proteome</keyword>
<dbReference type="CDD" id="cd23822">
    <property type="entry name" value="RWD_ScYIH1-like"/>
    <property type="match status" value="1"/>
</dbReference>
<dbReference type="InterPro" id="IPR001498">
    <property type="entry name" value="Impact_N"/>
</dbReference>
<dbReference type="InterPro" id="IPR036956">
    <property type="entry name" value="Impact_N_sf"/>
</dbReference>
<keyword evidence="5" id="KW-0810">Translation regulation</keyword>
<dbReference type="Pfam" id="PF01205">
    <property type="entry name" value="Impact_N"/>
    <property type="match status" value="1"/>
</dbReference>
<dbReference type="SUPFAM" id="SSF54495">
    <property type="entry name" value="UBC-like"/>
    <property type="match status" value="1"/>
</dbReference>
<dbReference type="VEuPathDB" id="FungiDB:TRICI_004874"/>
<evidence type="ECO:0000256" key="1">
    <source>
        <dbReference type="ARBA" id="ARBA00004496"/>
    </source>
</evidence>
<dbReference type="Proteomes" id="UP000761534">
    <property type="component" value="Unassembled WGS sequence"/>
</dbReference>
<dbReference type="InterPro" id="IPR023582">
    <property type="entry name" value="Impact"/>
</dbReference>
<dbReference type="OrthoDB" id="69641at2759"/>
<dbReference type="SMART" id="SM00591">
    <property type="entry name" value="RWD"/>
    <property type="match status" value="1"/>
</dbReference>
<dbReference type="PANTHER" id="PTHR16301">
    <property type="entry name" value="IMPACT-RELATED"/>
    <property type="match status" value="1"/>
</dbReference>
<accession>A0A642UYG9</accession>
<evidence type="ECO:0000256" key="2">
    <source>
        <dbReference type="ARBA" id="ARBA00007665"/>
    </source>
</evidence>
<protein>
    <recommendedName>
        <fullName evidence="7">RWD domain-containing protein</fullName>
    </recommendedName>
</protein>
<dbReference type="InterPro" id="IPR006575">
    <property type="entry name" value="RWD_dom"/>
</dbReference>
<dbReference type="EMBL" id="SWFS01000374">
    <property type="protein sequence ID" value="KAA8907867.1"/>
    <property type="molecule type" value="Genomic_DNA"/>
</dbReference>
<evidence type="ECO:0000256" key="6">
    <source>
        <dbReference type="ARBA" id="ARBA00023016"/>
    </source>
</evidence>
<comment type="similarity">
    <text evidence="2">Belongs to the IMPACT family.</text>
</comment>
<dbReference type="Pfam" id="PF05773">
    <property type="entry name" value="RWD"/>
    <property type="match status" value="1"/>
</dbReference>
<dbReference type="PROSITE" id="PS50908">
    <property type="entry name" value="RWD"/>
    <property type="match status" value="1"/>
</dbReference>
<dbReference type="PANTHER" id="PTHR16301:SF25">
    <property type="entry name" value="PROTEIN IMPACT"/>
    <property type="match status" value="1"/>
</dbReference>
<dbReference type="InterPro" id="IPR020568">
    <property type="entry name" value="Ribosomal_Su5_D2-typ_SF"/>
</dbReference>
<reference evidence="8" key="1">
    <citation type="journal article" date="2019" name="G3 (Bethesda)">
        <title>Genome Assemblies of Two Rare Opportunistic Yeast Pathogens: Diutina rugosa (syn. Candida rugosa) and Trichomonascus ciferrii (syn. Candida ciferrii).</title>
        <authorList>
            <person name="Mixao V."/>
            <person name="Saus E."/>
            <person name="Hansen A.P."/>
            <person name="Lass-Florl C."/>
            <person name="Gabaldon T."/>
        </authorList>
    </citation>
    <scope>NUCLEOTIDE SEQUENCE</scope>
    <source>
        <strain evidence="8">CBS 4856</strain>
    </source>
</reference>
<dbReference type="AlphaFoldDB" id="A0A642UYG9"/>
<dbReference type="Gene3D" id="3.10.110.10">
    <property type="entry name" value="Ubiquitin Conjugating Enzyme"/>
    <property type="match status" value="1"/>
</dbReference>
<name>A0A642UYG9_9ASCO</name>
<keyword evidence="6" id="KW-0346">Stress response</keyword>
<keyword evidence="3" id="KW-0963">Cytoplasm</keyword>
<keyword evidence="4" id="KW-0678">Repressor</keyword>
<dbReference type="GO" id="GO:0140469">
    <property type="term" value="P:GCN2-mediated signaling"/>
    <property type="evidence" value="ECO:0007669"/>
    <property type="project" value="TreeGrafter"/>
</dbReference>
<evidence type="ECO:0000313" key="8">
    <source>
        <dbReference type="EMBL" id="KAA8907867.1"/>
    </source>
</evidence>
<evidence type="ECO:0000256" key="5">
    <source>
        <dbReference type="ARBA" id="ARBA00022845"/>
    </source>
</evidence>
<organism evidence="8 9">
    <name type="scientific">Trichomonascus ciferrii</name>
    <dbReference type="NCBI Taxonomy" id="44093"/>
    <lineage>
        <taxon>Eukaryota</taxon>
        <taxon>Fungi</taxon>
        <taxon>Dikarya</taxon>
        <taxon>Ascomycota</taxon>
        <taxon>Saccharomycotina</taxon>
        <taxon>Dipodascomycetes</taxon>
        <taxon>Dipodascales</taxon>
        <taxon>Trichomonascaceae</taxon>
        <taxon>Trichomonascus</taxon>
        <taxon>Trichomonascus ciferrii complex</taxon>
    </lineage>
</organism>
<comment type="caution">
    <text evidence="8">The sequence shown here is derived from an EMBL/GenBank/DDBJ whole genome shotgun (WGS) entry which is preliminary data.</text>
</comment>
<dbReference type="Gene3D" id="3.30.230.30">
    <property type="entry name" value="Impact, N-terminal domain"/>
    <property type="match status" value="1"/>
</dbReference>
<dbReference type="GO" id="GO:0005737">
    <property type="term" value="C:cytoplasm"/>
    <property type="evidence" value="ECO:0007669"/>
    <property type="project" value="UniProtKB-SubCell"/>
</dbReference>
<evidence type="ECO:0000313" key="9">
    <source>
        <dbReference type="Proteomes" id="UP000761534"/>
    </source>
</evidence>
<proteinExistence type="inferred from homology"/>
<dbReference type="InterPro" id="IPR016135">
    <property type="entry name" value="UBQ-conjugating_enzyme/RWD"/>
</dbReference>
<comment type="subcellular location">
    <subcellularLocation>
        <location evidence="1">Cytoplasm</location>
    </subcellularLocation>
</comment>
<evidence type="ECO:0000259" key="7">
    <source>
        <dbReference type="PROSITE" id="PS50908"/>
    </source>
</evidence>
<dbReference type="SUPFAM" id="SSF54211">
    <property type="entry name" value="Ribosomal protein S5 domain 2-like"/>
    <property type="match status" value="1"/>
</dbReference>
<evidence type="ECO:0000256" key="4">
    <source>
        <dbReference type="ARBA" id="ARBA00022491"/>
    </source>
</evidence>
<sequence length="262" mass="29165">MSEELIDEVEALNSIYPGCMEKKSNLIYDLTVPDLDAKIQVSFSSTYPEERPHLLSVRTRSQDEAQTLQLLDDILTNVFVSGQVCVFDFLESSREVLESIEAEILEPPSSMDNEKAEATEEDIFAGWIESDPIVDRKSVFIARAAQVSSADEAADKVNKLKLDRKIAKATHNMTAWRIKQENGISFQDCDDDGETAAGGRLLHLLQLTDCWNVAVCVSRWYGGIHLGPDRFKHINSSARDALVKGGFIDTPKDKNGGKKSKK</sequence>
<gene>
    <name evidence="8" type="ORF">TRICI_004874</name>
</gene>
<dbReference type="GO" id="GO:0006446">
    <property type="term" value="P:regulation of translational initiation"/>
    <property type="evidence" value="ECO:0007669"/>
    <property type="project" value="TreeGrafter"/>
</dbReference>
<evidence type="ECO:0000256" key="3">
    <source>
        <dbReference type="ARBA" id="ARBA00022490"/>
    </source>
</evidence>